<dbReference type="AlphaFoldDB" id="A0A7Y0L071"/>
<protein>
    <submittedName>
        <fullName evidence="1">Uncharacterized protein</fullName>
    </submittedName>
</protein>
<comment type="caution">
    <text evidence="1">The sequence shown here is derived from an EMBL/GenBank/DDBJ whole genome shotgun (WGS) entry which is preliminary data.</text>
</comment>
<sequence>MGLLTFLGKMLENGALCTRAAWQGIIDFGLLWKIELFFHQKIGIRKQVAEALFFPSRWDFWYDRNEHRMTERAVPGAVFPKSRPTARPVPDASFDV</sequence>
<evidence type="ECO:0000313" key="2">
    <source>
        <dbReference type="Proteomes" id="UP000533476"/>
    </source>
</evidence>
<organism evidence="1 2">
    <name type="scientific">Sulfobacillus harzensis</name>
    <dbReference type="NCBI Taxonomy" id="2729629"/>
    <lineage>
        <taxon>Bacteria</taxon>
        <taxon>Bacillati</taxon>
        <taxon>Bacillota</taxon>
        <taxon>Clostridia</taxon>
        <taxon>Eubacteriales</taxon>
        <taxon>Clostridiales Family XVII. Incertae Sedis</taxon>
        <taxon>Sulfobacillus</taxon>
    </lineage>
</organism>
<reference evidence="1 2" key="1">
    <citation type="submission" date="2020-04" db="EMBL/GenBank/DDBJ databases">
        <authorList>
            <person name="Zhang R."/>
            <person name="Schippers A."/>
        </authorList>
    </citation>
    <scope>NUCLEOTIDE SEQUENCE [LARGE SCALE GENOMIC DNA]</scope>
    <source>
        <strain evidence="1 2">DSM 109850</strain>
    </source>
</reference>
<accession>A0A7Y0L071</accession>
<evidence type="ECO:0000313" key="1">
    <source>
        <dbReference type="EMBL" id="NMP20847.1"/>
    </source>
</evidence>
<dbReference type="Proteomes" id="UP000533476">
    <property type="component" value="Unassembled WGS sequence"/>
</dbReference>
<keyword evidence="2" id="KW-1185">Reference proteome</keyword>
<proteinExistence type="predicted"/>
<gene>
    <name evidence="1" type="ORF">HIJ39_00530</name>
</gene>
<name>A0A7Y0L071_9FIRM</name>
<dbReference type="RefSeq" id="WP_169095594.1">
    <property type="nucleotide sequence ID" value="NZ_JABBVZ010000001.1"/>
</dbReference>
<dbReference type="EMBL" id="JABBVZ010000001">
    <property type="protein sequence ID" value="NMP20847.1"/>
    <property type="molecule type" value="Genomic_DNA"/>
</dbReference>